<proteinExistence type="predicted"/>
<dbReference type="Gene3D" id="3.90.950.20">
    <property type="entry name" value="CinA-like"/>
    <property type="match status" value="1"/>
</dbReference>
<dbReference type="InterPro" id="IPR036653">
    <property type="entry name" value="CinA-like_C"/>
</dbReference>
<sequence>MKGVLEHFFVRIAPGPDTVRVISAGKIEQKYKLYIIRYMKLEEEVGELLKSKNLSLSTAESCTGGGVAALVTSVPGSSEYFNGGIVAYSNEVKISLLHVSAETLERYGAVSQETVIEMVKGAMKALKTDCAVATSGIAGPGGGTSEKPVGTVWIAAAYKNEIVTFKQEGDDGRTRNVQNAIQNALKMLCTCLK</sequence>
<dbReference type="Proteomes" id="UP000003711">
    <property type="component" value="Unassembled WGS sequence"/>
</dbReference>
<dbReference type="AlphaFoldDB" id="E2NKT0"/>
<gene>
    <name evidence="2" type="ORF">BACCELL_04923</name>
</gene>
<dbReference type="EMBL" id="ACCH01000395">
    <property type="protein sequence ID" value="EEF87483.1"/>
    <property type="molecule type" value="Genomic_DNA"/>
</dbReference>
<dbReference type="HOGENOM" id="CLU_030805_1_2_10"/>
<evidence type="ECO:0000313" key="2">
    <source>
        <dbReference type="EMBL" id="EEF87483.1"/>
    </source>
</evidence>
<reference evidence="2 3" key="2">
    <citation type="submission" date="2009-01" db="EMBL/GenBank/DDBJ databases">
        <title>Draft genome sequence of Bacteroides cellulosilyticus (DSM 14838).</title>
        <authorList>
            <person name="Sudarsanam P."/>
            <person name="Ley R."/>
            <person name="Guruge J."/>
            <person name="Turnbaugh P.J."/>
            <person name="Mahowald M."/>
            <person name="Liep D."/>
            <person name="Gordon J."/>
        </authorList>
    </citation>
    <scope>NUCLEOTIDE SEQUENCE [LARGE SCALE GENOMIC DNA]</scope>
    <source>
        <strain evidence="2 3">DSM 14838</strain>
    </source>
</reference>
<accession>E2NKT0</accession>
<evidence type="ECO:0000259" key="1">
    <source>
        <dbReference type="Pfam" id="PF02464"/>
    </source>
</evidence>
<comment type="caution">
    <text evidence="2">The sequence shown here is derived from an EMBL/GenBank/DDBJ whole genome shotgun (WGS) entry which is preliminary data.</text>
</comment>
<dbReference type="InterPro" id="IPR008136">
    <property type="entry name" value="CinA_C"/>
</dbReference>
<organism evidence="2 3">
    <name type="scientific">Bacteroides cellulosilyticus DSM 14838</name>
    <dbReference type="NCBI Taxonomy" id="537012"/>
    <lineage>
        <taxon>Bacteria</taxon>
        <taxon>Pseudomonadati</taxon>
        <taxon>Bacteroidota</taxon>
        <taxon>Bacteroidia</taxon>
        <taxon>Bacteroidales</taxon>
        <taxon>Bacteroidaceae</taxon>
        <taxon>Bacteroides</taxon>
    </lineage>
</organism>
<dbReference type="Pfam" id="PF02464">
    <property type="entry name" value="CinA"/>
    <property type="match status" value="1"/>
</dbReference>
<protein>
    <submittedName>
        <fullName evidence="2">Competence/damage-inducible domain protein CinA</fullName>
    </submittedName>
</protein>
<dbReference type="SUPFAM" id="SSF142433">
    <property type="entry name" value="CinA-like"/>
    <property type="match status" value="1"/>
</dbReference>
<evidence type="ECO:0000313" key="3">
    <source>
        <dbReference type="Proteomes" id="UP000003711"/>
    </source>
</evidence>
<dbReference type="NCBIfam" id="TIGR00199">
    <property type="entry name" value="PncC_domain"/>
    <property type="match status" value="1"/>
</dbReference>
<reference evidence="2 3" key="1">
    <citation type="submission" date="2008-12" db="EMBL/GenBank/DDBJ databases">
        <authorList>
            <person name="Fulton L."/>
            <person name="Clifton S."/>
            <person name="Fulton B."/>
            <person name="Xu J."/>
            <person name="Minx P."/>
            <person name="Pepin K.H."/>
            <person name="Johnson M."/>
            <person name="Bhonagiri V."/>
            <person name="Nash W.E."/>
            <person name="Mardis E.R."/>
            <person name="Wilson R.K."/>
        </authorList>
    </citation>
    <scope>NUCLEOTIDE SEQUENCE [LARGE SCALE GENOMIC DNA]</scope>
    <source>
        <strain evidence="2 3">DSM 14838</strain>
    </source>
</reference>
<feature type="domain" description="CinA C-terminal" evidence="1">
    <location>
        <begin position="40"/>
        <end position="191"/>
    </location>
</feature>
<name>E2NKT0_9BACE</name>